<name>A0A3E1Y8U9_9BACT</name>
<reference evidence="2 3" key="1">
    <citation type="submission" date="2018-07" db="EMBL/GenBank/DDBJ databases">
        <title>Chitinophaga K2CV101002-2 sp. nov., isolated from a monsoon evergreen broad-leaved forest soil.</title>
        <authorList>
            <person name="Lv Y."/>
        </authorList>
    </citation>
    <scope>NUCLEOTIDE SEQUENCE [LARGE SCALE GENOMIC DNA]</scope>
    <source>
        <strain evidence="2 3">GDMCC 1.1288</strain>
    </source>
</reference>
<sequence>MNISSKVLIILWGVILLLTVPHIPVQAQGLVFSSFEQVQEKRTSLMLNENEPLCLSENAAIAFQFSFFPDRSVYYGYLLRMINNHGQNIDLIYNHLHRQFNVVSGGTYLNISFQIDSNLLFRDWNTCKLKFNGSRLSVEVNEQAVGNSELTLQDHCFHISFGACQVNNFKSSDLPPMKIKDISLYQKNKLWAYWPLRELKGDRATDSIGGRRAEVSNPIWETPLHQQWQLLQAITVKGNASYTFNPAEEEVYMTGSDSIHRYLLRNHSLVADALSKPVFLSRGFQSVYHPTNRTLYSVHIDKREIIGFQYGNKAWDKPIDSGDITQFWQSNKFINQRENALYILGGYGQLTYKNLVQRCLFTNRTWENITVKQTDYKPRYLAALGTTANGDTAYILGGYGSNSGEQMLNPKYYYDLLLFDVRNKEIKKIYTLPEPREAFVFATSMVIDTSDNSYYALIFPNDRYKSALQLIKGSLNEPIYEKAADTIPYAFADNLSTADLFYCPRSNQLLAITQLTNKDRSTDIKIYSLAFPPQQLLLSEQVAKQRTSFAIGWILLVIVAIPVLYFFLRTRKHSVNKVISDEVMVNEPPEAFREVEMVIPKEKETEVKAQLHLFGEFRVADKNQNALTHLFSPLVKEMFLLIVIHTARTGKGISTEKLYEILWHDKSERDARNNRSVNMVKLKGVLEKLGTGVILREDNRWKFEYDPTLLRVDLETFYSLIRAEKLDYNNLQALLAIIKDGTFLFRTEYPWLEDIKSEISSQALDILLFEINSLPSSASPDTYIEIANAIFVFDPIHEDALRWKCKNLIQLNRLTLAKSVYEKFCKDYLHIYGETFVTSFQEVIS</sequence>
<keyword evidence="1" id="KW-0812">Transmembrane</keyword>
<dbReference type="InterPro" id="IPR015915">
    <property type="entry name" value="Kelch-typ_b-propeller"/>
</dbReference>
<organism evidence="2 3">
    <name type="scientific">Chitinophaga silvatica</name>
    <dbReference type="NCBI Taxonomy" id="2282649"/>
    <lineage>
        <taxon>Bacteria</taxon>
        <taxon>Pseudomonadati</taxon>
        <taxon>Bacteroidota</taxon>
        <taxon>Chitinophagia</taxon>
        <taxon>Chitinophagales</taxon>
        <taxon>Chitinophagaceae</taxon>
        <taxon>Chitinophaga</taxon>
    </lineage>
</organism>
<dbReference type="EMBL" id="QPMM01000007">
    <property type="protein sequence ID" value="RFS21835.1"/>
    <property type="molecule type" value="Genomic_DNA"/>
</dbReference>
<keyword evidence="3" id="KW-1185">Reference proteome</keyword>
<proteinExistence type="predicted"/>
<dbReference type="GO" id="GO:0006355">
    <property type="term" value="P:regulation of DNA-templated transcription"/>
    <property type="evidence" value="ECO:0007669"/>
    <property type="project" value="TreeGrafter"/>
</dbReference>
<accession>A0A3E1Y8U9</accession>
<dbReference type="RefSeq" id="WP_116976437.1">
    <property type="nucleotide sequence ID" value="NZ_QPMM01000007.1"/>
</dbReference>
<evidence type="ECO:0000313" key="3">
    <source>
        <dbReference type="Proteomes" id="UP000260644"/>
    </source>
</evidence>
<keyword evidence="1" id="KW-1133">Transmembrane helix</keyword>
<dbReference type="AlphaFoldDB" id="A0A3E1Y8U9"/>
<feature type="transmembrane region" description="Helical" evidence="1">
    <location>
        <begin position="549"/>
        <end position="568"/>
    </location>
</feature>
<dbReference type="Proteomes" id="UP000260644">
    <property type="component" value="Unassembled WGS sequence"/>
</dbReference>
<keyword evidence="1" id="KW-0472">Membrane</keyword>
<dbReference type="OrthoDB" id="1110630at2"/>
<evidence type="ECO:0000313" key="2">
    <source>
        <dbReference type="EMBL" id="RFS21835.1"/>
    </source>
</evidence>
<gene>
    <name evidence="2" type="ORF">DVR12_14355</name>
</gene>
<protein>
    <recommendedName>
        <fullName evidence="4">Galactose oxidase</fullName>
    </recommendedName>
</protein>
<dbReference type="InterPro" id="IPR051677">
    <property type="entry name" value="AfsR-DnrI-RedD_regulator"/>
</dbReference>
<dbReference type="SUPFAM" id="SSF117281">
    <property type="entry name" value="Kelch motif"/>
    <property type="match status" value="1"/>
</dbReference>
<dbReference type="GO" id="GO:0003677">
    <property type="term" value="F:DNA binding"/>
    <property type="evidence" value="ECO:0007669"/>
    <property type="project" value="TreeGrafter"/>
</dbReference>
<comment type="caution">
    <text evidence="2">The sequence shown here is derived from an EMBL/GenBank/DDBJ whole genome shotgun (WGS) entry which is preliminary data.</text>
</comment>
<dbReference type="PANTHER" id="PTHR35807:SF1">
    <property type="entry name" value="TRANSCRIPTIONAL REGULATOR REDD"/>
    <property type="match status" value="1"/>
</dbReference>
<dbReference type="Gene3D" id="2.120.10.80">
    <property type="entry name" value="Kelch-type beta propeller"/>
    <property type="match status" value="1"/>
</dbReference>
<evidence type="ECO:0000256" key="1">
    <source>
        <dbReference type="SAM" id="Phobius"/>
    </source>
</evidence>
<dbReference type="PANTHER" id="PTHR35807">
    <property type="entry name" value="TRANSCRIPTIONAL REGULATOR REDD-RELATED"/>
    <property type="match status" value="1"/>
</dbReference>
<evidence type="ECO:0008006" key="4">
    <source>
        <dbReference type="Google" id="ProtNLM"/>
    </source>
</evidence>